<dbReference type="InterPro" id="IPR014732">
    <property type="entry name" value="OMPdecase"/>
</dbReference>
<evidence type="ECO:0000256" key="5">
    <source>
        <dbReference type="ARBA" id="ARBA00022975"/>
    </source>
</evidence>
<evidence type="ECO:0000256" key="7">
    <source>
        <dbReference type="ARBA" id="ARBA00049157"/>
    </source>
</evidence>
<dbReference type="InterPro" id="IPR011060">
    <property type="entry name" value="RibuloseP-bd_barrel"/>
</dbReference>
<feature type="binding site" evidence="9 11">
    <location>
        <position position="222"/>
    </location>
    <ligand>
        <name>substrate</name>
    </ligand>
</feature>
<dbReference type="GO" id="GO:0005829">
    <property type="term" value="C:cytosol"/>
    <property type="evidence" value="ECO:0007669"/>
    <property type="project" value="TreeGrafter"/>
</dbReference>
<comment type="subunit">
    <text evidence="3 9">Homodimer.</text>
</comment>
<evidence type="ECO:0000256" key="11">
    <source>
        <dbReference type="PIRSR" id="PIRSR614732-2"/>
    </source>
</evidence>
<keyword evidence="15" id="KW-1185">Reference proteome</keyword>
<dbReference type="HOGENOM" id="CLU_067069_0_0_6"/>
<dbReference type="CDD" id="cd04725">
    <property type="entry name" value="OMP_decarboxylase_like"/>
    <property type="match status" value="1"/>
</dbReference>
<reference evidence="14 15" key="1">
    <citation type="journal article" date="2012" name="MBio">
        <title>Insight into the transmission biology and species-specific functional capabilities of tsetse (Diptera: glossinidae) obligate symbiont wigglesworthia.</title>
        <authorList>
            <person name="Rio R.V."/>
            <person name="Symula R.E."/>
            <person name="Wang J."/>
            <person name="Lohs C."/>
            <person name="Wu Y.N."/>
            <person name="Snyder A.K."/>
            <person name="Bjornson R.D."/>
            <person name="Oshima K."/>
            <person name="Biehl B.S."/>
            <person name="Perna N.T."/>
            <person name="Hattori M."/>
            <person name="Aksoy S."/>
        </authorList>
    </citation>
    <scope>NUCLEOTIDE SEQUENCE [LARGE SCALE GENOMIC DNA]</scope>
    <source>
        <strain evidence="14">WGM</strain>
    </source>
</reference>
<dbReference type="KEGG" id="wgl:WIGMOR_0404"/>
<comment type="pathway">
    <text evidence="2 9 12">Pyrimidine metabolism; UMP biosynthesis via de novo pathway; UMP from orotate: step 2/2.</text>
</comment>
<feature type="active site" description="For OMPdecase activity" evidence="10">
    <location>
        <position position="71"/>
    </location>
</feature>
<sequence length="244" mass="27923">MLVTKNSMIEKKKLSPIIIALDYQDPEQAIYFSKKISPQQCQLKIGQELFIKSGVFLVNYLHKKGFKIFLDLKLYDIPNTVKRSVYAIKKLDVWMFTLHIHGGKSMMLSARSALNFHKKNTPKIIGVTVLTSMNILELNHIGINTSSMLNHVIKLSVLAKKCKLDGIVCSPWEAKSIRKLFGKNFIIITPGIRPKRMYYDDQKRVMTPREAIRSGSDFLVIGRPITRADNPYMILKKILSDINN</sequence>
<dbReference type="OrthoDB" id="9806203at2"/>
<evidence type="ECO:0000256" key="10">
    <source>
        <dbReference type="PIRSR" id="PIRSR614732-1"/>
    </source>
</evidence>
<dbReference type="EMBL" id="CP003315">
    <property type="protein sequence ID" value="AFA41236.1"/>
    <property type="molecule type" value="Genomic_DNA"/>
</dbReference>
<feature type="binding site" evidence="9 11">
    <location>
        <position position="22"/>
    </location>
    <ligand>
        <name>substrate</name>
    </ligand>
</feature>
<dbReference type="Pfam" id="PF00215">
    <property type="entry name" value="OMPdecase"/>
    <property type="match status" value="1"/>
</dbReference>
<proteinExistence type="inferred from homology"/>
<dbReference type="Proteomes" id="UP000009061">
    <property type="component" value="Chromosome"/>
</dbReference>
<dbReference type="NCBIfam" id="TIGR01740">
    <property type="entry name" value="pyrF"/>
    <property type="match status" value="1"/>
</dbReference>
<dbReference type="EC" id="4.1.1.23" evidence="9"/>
<dbReference type="AlphaFoldDB" id="H6Q4V3"/>
<feature type="binding site" evidence="9 11">
    <location>
        <position position="131"/>
    </location>
    <ligand>
        <name>substrate</name>
    </ligand>
</feature>
<evidence type="ECO:0000256" key="2">
    <source>
        <dbReference type="ARBA" id="ARBA00004861"/>
    </source>
</evidence>
<feature type="binding site" evidence="9 11">
    <location>
        <position position="202"/>
    </location>
    <ligand>
        <name>substrate</name>
    </ligand>
</feature>
<dbReference type="STRING" id="1142511.WIGMOR_0404"/>
<gene>
    <name evidence="9 14" type="primary">pyrF</name>
    <name evidence="14" type="ORF">WIGMOR_0404</name>
</gene>
<feature type="binding site" evidence="9 11">
    <location>
        <position position="193"/>
    </location>
    <ligand>
        <name>substrate</name>
    </ligand>
</feature>
<evidence type="ECO:0000313" key="15">
    <source>
        <dbReference type="Proteomes" id="UP000009061"/>
    </source>
</evidence>
<dbReference type="InterPro" id="IPR047596">
    <property type="entry name" value="OMPdecase_bac"/>
</dbReference>
<feature type="domain" description="Orotidine 5'-phosphate decarboxylase" evidence="13">
    <location>
        <begin position="16"/>
        <end position="238"/>
    </location>
</feature>
<dbReference type="InterPro" id="IPR001754">
    <property type="entry name" value="OMPdeCOase_dom"/>
</dbReference>
<dbReference type="RefSeq" id="WP_014354175.1">
    <property type="nucleotide sequence ID" value="NC_016893.1"/>
</dbReference>
<dbReference type="NCBIfam" id="NF001273">
    <property type="entry name" value="PRK00230.1"/>
    <property type="match status" value="1"/>
</dbReference>
<dbReference type="GO" id="GO:0006207">
    <property type="term" value="P:'de novo' pyrimidine nucleobase biosynthetic process"/>
    <property type="evidence" value="ECO:0007669"/>
    <property type="project" value="InterPro"/>
</dbReference>
<dbReference type="SMART" id="SM00934">
    <property type="entry name" value="OMPdecase"/>
    <property type="match status" value="1"/>
</dbReference>
<evidence type="ECO:0000256" key="4">
    <source>
        <dbReference type="ARBA" id="ARBA00022793"/>
    </source>
</evidence>
<evidence type="ECO:0000256" key="9">
    <source>
        <dbReference type="HAMAP-Rule" id="MF_01200"/>
    </source>
</evidence>
<dbReference type="eggNOG" id="COG0284">
    <property type="taxonomic scope" value="Bacteria"/>
</dbReference>
<dbReference type="PANTHER" id="PTHR32119">
    <property type="entry name" value="OROTIDINE 5'-PHOSPHATE DECARBOXYLASE"/>
    <property type="match status" value="1"/>
</dbReference>
<evidence type="ECO:0000256" key="12">
    <source>
        <dbReference type="RuleBase" id="RU000512"/>
    </source>
</evidence>
<comment type="catalytic activity">
    <reaction evidence="7 9 12">
        <text>orotidine 5'-phosphate + H(+) = UMP + CO2</text>
        <dbReference type="Rhea" id="RHEA:11596"/>
        <dbReference type="ChEBI" id="CHEBI:15378"/>
        <dbReference type="ChEBI" id="CHEBI:16526"/>
        <dbReference type="ChEBI" id="CHEBI:57538"/>
        <dbReference type="ChEBI" id="CHEBI:57865"/>
        <dbReference type="EC" id="4.1.1.23"/>
    </reaction>
</comment>
<dbReference type="HAMAP" id="MF_01200_B">
    <property type="entry name" value="OMPdecase_type1_B"/>
    <property type="match status" value="1"/>
</dbReference>
<feature type="binding site" evidence="9 11">
    <location>
        <position position="223"/>
    </location>
    <ligand>
        <name>substrate</name>
    </ligand>
</feature>
<evidence type="ECO:0000256" key="6">
    <source>
        <dbReference type="ARBA" id="ARBA00023239"/>
    </source>
</evidence>
<feature type="active site" description="For OMPdecase activity" evidence="10">
    <location>
        <position position="73"/>
    </location>
</feature>
<dbReference type="InterPro" id="IPR018089">
    <property type="entry name" value="OMPdecase_AS"/>
</dbReference>
<evidence type="ECO:0000256" key="3">
    <source>
        <dbReference type="ARBA" id="ARBA00011738"/>
    </source>
</evidence>
<comment type="function">
    <text evidence="1 9">Catalyzes the decarboxylation of orotidine 5'-monophosphate (OMP) to uridine 5'-monophosphate (UMP).</text>
</comment>
<feature type="binding site" evidence="9 11">
    <location>
        <position position="44"/>
    </location>
    <ligand>
        <name>substrate</name>
    </ligand>
</feature>
<evidence type="ECO:0000313" key="14">
    <source>
        <dbReference type="EMBL" id="AFA41236.1"/>
    </source>
</evidence>
<dbReference type="Gene3D" id="3.20.20.70">
    <property type="entry name" value="Aldolase class I"/>
    <property type="match status" value="1"/>
</dbReference>
<dbReference type="GO" id="GO:0004590">
    <property type="term" value="F:orotidine-5'-phosphate decarboxylase activity"/>
    <property type="evidence" value="ECO:0007669"/>
    <property type="project" value="UniProtKB-UniRule"/>
</dbReference>
<keyword evidence="4 9" id="KW-0210">Decarboxylase</keyword>
<comment type="similarity">
    <text evidence="8 9">Belongs to the OMP decarboxylase family. Type 1 subfamily.</text>
</comment>
<evidence type="ECO:0000256" key="8">
    <source>
        <dbReference type="ARBA" id="ARBA00061012"/>
    </source>
</evidence>
<dbReference type="PANTHER" id="PTHR32119:SF2">
    <property type="entry name" value="OROTIDINE 5'-PHOSPHATE DECARBOXYLASE"/>
    <property type="match status" value="1"/>
</dbReference>
<feature type="active site" description="For OMPdecase activity" evidence="10">
    <location>
        <position position="76"/>
    </location>
</feature>
<feature type="binding site" evidence="9">
    <location>
        <begin position="71"/>
        <end position="80"/>
    </location>
    <ligand>
        <name>substrate</name>
    </ligand>
</feature>
<accession>H6Q4V3</accession>
<dbReference type="FunFam" id="3.20.20.70:FF:000015">
    <property type="entry name" value="Orotidine 5'-phosphate decarboxylase"/>
    <property type="match status" value="1"/>
</dbReference>
<evidence type="ECO:0000256" key="1">
    <source>
        <dbReference type="ARBA" id="ARBA00002356"/>
    </source>
</evidence>
<feature type="active site" description="Proton donor" evidence="9">
    <location>
        <position position="73"/>
    </location>
</feature>
<keyword evidence="5 9" id="KW-0665">Pyrimidine biosynthesis</keyword>
<dbReference type="InterPro" id="IPR013785">
    <property type="entry name" value="Aldolase_TIM"/>
</dbReference>
<dbReference type="PROSITE" id="PS00156">
    <property type="entry name" value="OMPDECASE"/>
    <property type="match status" value="1"/>
</dbReference>
<dbReference type="SUPFAM" id="SSF51366">
    <property type="entry name" value="Ribulose-phoshate binding barrel"/>
    <property type="match status" value="1"/>
</dbReference>
<protein>
    <recommendedName>
        <fullName evidence="9">Orotidine 5'-phosphate decarboxylase</fullName>
        <ecNumber evidence="9">4.1.1.23</ecNumber>
    </recommendedName>
    <alternativeName>
        <fullName evidence="9">OMP decarboxylase</fullName>
        <shortName evidence="9">OMPDCase</shortName>
        <shortName evidence="9">OMPdecase</shortName>
    </alternativeName>
</protein>
<organism evidence="14 15">
    <name type="scientific">Wigglesworthia glossinidia endosymbiont of Glossina morsitans morsitans</name>
    <name type="common">Yale colony</name>
    <dbReference type="NCBI Taxonomy" id="1142511"/>
    <lineage>
        <taxon>Bacteria</taxon>
        <taxon>Pseudomonadati</taxon>
        <taxon>Pseudomonadota</taxon>
        <taxon>Gammaproteobacteria</taxon>
        <taxon>Enterobacterales</taxon>
        <taxon>Erwiniaceae</taxon>
        <taxon>Wigglesworthia</taxon>
    </lineage>
</organism>
<dbReference type="UniPathway" id="UPA00070">
    <property type="reaction ID" value="UER00120"/>
</dbReference>
<evidence type="ECO:0000259" key="13">
    <source>
        <dbReference type="SMART" id="SM00934"/>
    </source>
</evidence>
<name>H6Q4V3_WIGGL</name>
<dbReference type="GO" id="GO:0044205">
    <property type="term" value="P:'de novo' UMP biosynthetic process"/>
    <property type="evidence" value="ECO:0007669"/>
    <property type="project" value="UniProtKB-UniRule"/>
</dbReference>
<keyword evidence="6 9" id="KW-0456">Lyase</keyword>